<dbReference type="Proteomes" id="UP000001072">
    <property type="component" value="Unassembled WGS sequence"/>
</dbReference>
<organism evidence="5">
    <name type="scientific">Melampsora larici-populina (strain 98AG31 / pathotype 3-4-7)</name>
    <name type="common">Poplar leaf rust fungus</name>
    <dbReference type="NCBI Taxonomy" id="747676"/>
    <lineage>
        <taxon>Eukaryota</taxon>
        <taxon>Fungi</taxon>
        <taxon>Dikarya</taxon>
        <taxon>Basidiomycota</taxon>
        <taxon>Pucciniomycotina</taxon>
        <taxon>Pucciniomycetes</taxon>
        <taxon>Pucciniales</taxon>
        <taxon>Melampsoraceae</taxon>
        <taxon>Melampsora</taxon>
    </lineage>
</organism>
<dbReference type="OrthoDB" id="2528393at2759"/>
<dbReference type="InterPro" id="IPR020849">
    <property type="entry name" value="Small_GTPase_Ras-type"/>
</dbReference>
<sequence>MGRKSSTKPLANRLTIVIVGDGGVGKSSMTLRYIKDEYNDTYDPTIDDSFLFTTMVDNVQWQIEILDTAGQEEYRGLWVEHAISQGDAFVVTYAINSIGSFNAVPSFLEIIKNAKKNSTSQLRDPPAVSNMRPKDYPFPFVVAGNKSDLTDSRQVAEDTGYKLADAAGGMFLECSAKENINIQELFAGLVRSIVWLRQKQNALGRDPTNM</sequence>
<keyword evidence="3" id="KW-0342">GTP-binding</keyword>
<dbReference type="InParanoid" id="F4RA73"/>
<dbReference type="Gene3D" id="3.40.50.300">
    <property type="entry name" value="P-loop containing nucleotide triphosphate hydrolases"/>
    <property type="match status" value="1"/>
</dbReference>
<name>F4RA73_MELLP</name>
<dbReference type="PROSITE" id="PS51421">
    <property type="entry name" value="RAS"/>
    <property type="match status" value="1"/>
</dbReference>
<dbReference type="InterPro" id="IPR027417">
    <property type="entry name" value="P-loop_NTPase"/>
</dbReference>
<dbReference type="Pfam" id="PF00071">
    <property type="entry name" value="Ras"/>
    <property type="match status" value="1"/>
</dbReference>
<dbReference type="SMART" id="SM00175">
    <property type="entry name" value="RAB"/>
    <property type="match status" value="1"/>
</dbReference>
<dbReference type="GO" id="GO:0003924">
    <property type="term" value="F:GTPase activity"/>
    <property type="evidence" value="ECO:0007669"/>
    <property type="project" value="InterPro"/>
</dbReference>
<dbReference type="PANTHER" id="PTHR24070">
    <property type="entry name" value="RAS, DI-RAS, AND RHEB FAMILY MEMBERS OF SMALL GTPASE SUPERFAMILY"/>
    <property type="match status" value="1"/>
</dbReference>
<accession>F4RA73</accession>
<evidence type="ECO:0000256" key="3">
    <source>
        <dbReference type="ARBA" id="ARBA00023134"/>
    </source>
</evidence>
<dbReference type="EMBL" id="GL883094">
    <property type="protein sequence ID" value="EGG10830.1"/>
    <property type="molecule type" value="Genomic_DNA"/>
</dbReference>
<dbReference type="VEuPathDB" id="FungiDB:MELLADRAFT_102992"/>
<dbReference type="eggNOG" id="KOG0395">
    <property type="taxonomic scope" value="Eukaryota"/>
</dbReference>
<dbReference type="InterPro" id="IPR001806">
    <property type="entry name" value="Small_GTPase"/>
</dbReference>
<protein>
    <submittedName>
        <fullName evidence="4">Uncharacterized protein</fullName>
    </submittedName>
</protein>
<keyword evidence="5" id="KW-1185">Reference proteome</keyword>
<dbReference type="NCBIfam" id="TIGR00231">
    <property type="entry name" value="small_GTP"/>
    <property type="match status" value="1"/>
</dbReference>
<dbReference type="SMART" id="SM00173">
    <property type="entry name" value="RAS"/>
    <property type="match status" value="1"/>
</dbReference>
<comment type="subcellular location">
    <subcellularLocation>
        <location evidence="1">Cell membrane</location>
        <topology evidence="1">Lipid-anchor</topology>
        <orientation evidence="1">Cytoplasmic side</orientation>
    </subcellularLocation>
</comment>
<keyword evidence="2" id="KW-0547">Nucleotide-binding</keyword>
<dbReference type="STRING" id="747676.F4RA73"/>
<evidence type="ECO:0000313" key="5">
    <source>
        <dbReference type="Proteomes" id="UP000001072"/>
    </source>
</evidence>
<evidence type="ECO:0000256" key="2">
    <source>
        <dbReference type="ARBA" id="ARBA00022741"/>
    </source>
</evidence>
<dbReference type="InterPro" id="IPR005225">
    <property type="entry name" value="Small_GTP-bd"/>
</dbReference>
<proteinExistence type="predicted"/>
<dbReference type="KEGG" id="mlr:MELLADRAFT_102992"/>
<evidence type="ECO:0000256" key="1">
    <source>
        <dbReference type="ARBA" id="ARBA00004342"/>
    </source>
</evidence>
<dbReference type="SUPFAM" id="SSF52540">
    <property type="entry name" value="P-loop containing nucleoside triphosphate hydrolases"/>
    <property type="match status" value="1"/>
</dbReference>
<dbReference type="GO" id="GO:0005886">
    <property type="term" value="C:plasma membrane"/>
    <property type="evidence" value="ECO:0007669"/>
    <property type="project" value="UniProtKB-SubCell"/>
</dbReference>
<evidence type="ECO:0000313" key="4">
    <source>
        <dbReference type="EMBL" id="EGG10830.1"/>
    </source>
</evidence>
<dbReference type="PRINTS" id="PR00449">
    <property type="entry name" value="RASTRNSFRMNG"/>
</dbReference>
<dbReference type="AlphaFoldDB" id="F4RA73"/>
<dbReference type="GO" id="GO:0005525">
    <property type="term" value="F:GTP binding"/>
    <property type="evidence" value="ECO:0007669"/>
    <property type="project" value="UniProtKB-KW"/>
</dbReference>
<dbReference type="GeneID" id="18921834"/>
<dbReference type="PROSITE" id="PS51420">
    <property type="entry name" value="RHO"/>
    <property type="match status" value="1"/>
</dbReference>
<dbReference type="SMART" id="SM00174">
    <property type="entry name" value="RHO"/>
    <property type="match status" value="1"/>
</dbReference>
<dbReference type="GO" id="GO:0007165">
    <property type="term" value="P:signal transduction"/>
    <property type="evidence" value="ECO:0007669"/>
    <property type="project" value="InterPro"/>
</dbReference>
<gene>
    <name evidence="4" type="ORF">MELLADRAFT_102992</name>
</gene>
<dbReference type="HOGENOM" id="CLU_041217_9_2_1"/>
<dbReference type="PROSITE" id="PS51419">
    <property type="entry name" value="RAB"/>
    <property type="match status" value="1"/>
</dbReference>
<dbReference type="RefSeq" id="XP_007406299.1">
    <property type="nucleotide sequence ID" value="XM_007406237.1"/>
</dbReference>
<reference evidence="5" key="1">
    <citation type="journal article" date="2011" name="Proc. Natl. Acad. Sci. U.S.A.">
        <title>Obligate biotrophy features unraveled by the genomic analysis of rust fungi.</title>
        <authorList>
            <person name="Duplessis S."/>
            <person name="Cuomo C.A."/>
            <person name="Lin Y.-C."/>
            <person name="Aerts A."/>
            <person name="Tisserant E."/>
            <person name="Veneault-Fourrey C."/>
            <person name="Joly D.L."/>
            <person name="Hacquard S."/>
            <person name="Amselem J."/>
            <person name="Cantarel B.L."/>
            <person name="Chiu R."/>
            <person name="Coutinho P.M."/>
            <person name="Feau N."/>
            <person name="Field M."/>
            <person name="Frey P."/>
            <person name="Gelhaye E."/>
            <person name="Goldberg J."/>
            <person name="Grabherr M.G."/>
            <person name="Kodira C.D."/>
            <person name="Kohler A."/>
            <person name="Kuees U."/>
            <person name="Lindquist E.A."/>
            <person name="Lucas S.M."/>
            <person name="Mago R."/>
            <person name="Mauceli E."/>
            <person name="Morin E."/>
            <person name="Murat C."/>
            <person name="Pangilinan J.L."/>
            <person name="Park R."/>
            <person name="Pearson M."/>
            <person name="Quesneville H."/>
            <person name="Rouhier N."/>
            <person name="Sakthikumar S."/>
            <person name="Salamov A.A."/>
            <person name="Schmutz J."/>
            <person name="Selles B."/>
            <person name="Shapiro H."/>
            <person name="Tanguay P."/>
            <person name="Tuskan G.A."/>
            <person name="Henrissat B."/>
            <person name="Van de Peer Y."/>
            <person name="Rouze P."/>
            <person name="Ellis J.G."/>
            <person name="Dodds P.N."/>
            <person name="Schein J.E."/>
            <person name="Zhong S."/>
            <person name="Hamelin R.C."/>
            <person name="Grigoriev I.V."/>
            <person name="Szabo L.J."/>
            <person name="Martin F."/>
        </authorList>
    </citation>
    <scope>NUCLEOTIDE SEQUENCE [LARGE SCALE GENOMIC DNA]</scope>
    <source>
        <strain evidence="5">98AG31 / pathotype 3-4-7</strain>
    </source>
</reference>